<accession>A0ABP9ARS6</accession>
<organism evidence="4 5">
    <name type="scientific">Actinomycetospora chlora</name>
    <dbReference type="NCBI Taxonomy" id="663608"/>
    <lineage>
        <taxon>Bacteria</taxon>
        <taxon>Bacillati</taxon>
        <taxon>Actinomycetota</taxon>
        <taxon>Actinomycetes</taxon>
        <taxon>Pseudonocardiales</taxon>
        <taxon>Pseudonocardiaceae</taxon>
        <taxon>Actinomycetospora</taxon>
    </lineage>
</organism>
<dbReference type="Pfam" id="PF00583">
    <property type="entry name" value="Acetyltransf_1"/>
    <property type="match status" value="1"/>
</dbReference>
<keyword evidence="2" id="KW-0012">Acyltransferase</keyword>
<dbReference type="InterPro" id="IPR050832">
    <property type="entry name" value="Bact_Acetyltransf"/>
</dbReference>
<evidence type="ECO:0000313" key="4">
    <source>
        <dbReference type="EMBL" id="GAA4785027.1"/>
    </source>
</evidence>
<dbReference type="RefSeq" id="WP_345413357.1">
    <property type="nucleotide sequence ID" value="NZ_BAABHO010000011.1"/>
</dbReference>
<dbReference type="PANTHER" id="PTHR43877:SF1">
    <property type="entry name" value="ACETYLTRANSFERASE"/>
    <property type="match status" value="1"/>
</dbReference>
<evidence type="ECO:0000256" key="2">
    <source>
        <dbReference type="ARBA" id="ARBA00023315"/>
    </source>
</evidence>
<dbReference type="InterPro" id="IPR000182">
    <property type="entry name" value="GNAT_dom"/>
</dbReference>
<protein>
    <submittedName>
        <fullName evidence="4">GNAT family N-acetyltransferase</fullName>
    </submittedName>
</protein>
<gene>
    <name evidence="4" type="ORF">GCM10023200_18560</name>
</gene>
<dbReference type="Gene3D" id="3.40.630.30">
    <property type="match status" value="1"/>
</dbReference>
<evidence type="ECO:0000259" key="3">
    <source>
        <dbReference type="PROSITE" id="PS51186"/>
    </source>
</evidence>
<dbReference type="PROSITE" id="PS51186">
    <property type="entry name" value="GNAT"/>
    <property type="match status" value="1"/>
</dbReference>
<reference evidence="5" key="1">
    <citation type="journal article" date="2019" name="Int. J. Syst. Evol. Microbiol.">
        <title>The Global Catalogue of Microorganisms (GCM) 10K type strain sequencing project: providing services to taxonomists for standard genome sequencing and annotation.</title>
        <authorList>
            <consortium name="The Broad Institute Genomics Platform"/>
            <consortium name="The Broad Institute Genome Sequencing Center for Infectious Disease"/>
            <person name="Wu L."/>
            <person name="Ma J."/>
        </authorList>
    </citation>
    <scope>NUCLEOTIDE SEQUENCE [LARGE SCALE GENOMIC DNA]</scope>
    <source>
        <strain evidence="5">JCM 17979</strain>
    </source>
</reference>
<name>A0ABP9ARS6_9PSEU</name>
<evidence type="ECO:0000256" key="1">
    <source>
        <dbReference type="ARBA" id="ARBA00022679"/>
    </source>
</evidence>
<sequence length="187" mass="20240">MSLRMATDADVPAIAALMRASVRAIFPRFYDAEQTAGAEIHIAHLDRAMVDDGTYYVHEDGGEVVACGGWSRRARLYTGSGDRDDDARLLDPATEPARVRAMFVRGDHTRRGLGRAILEASERAAGAEGFTRLVLMATLPGVPLYTAFGFAEVRRVDVTLPDGIVLAGVEMERPVTAGRTRCPPGRP</sequence>
<dbReference type="InterPro" id="IPR016181">
    <property type="entry name" value="Acyl_CoA_acyltransferase"/>
</dbReference>
<dbReference type="SUPFAM" id="SSF55729">
    <property type="entry name" value="Acyl-CoA N-acyltransferases (Nat)"/>
    <property type="match status" value="1"/>
</dbReference>
<keyword evidence="5" id="KW-1185">Reference proteome</keyword>
<proteinExistence type="predicted"/>
<evidence type="ECO:0000313" key="5">
    <source>
        <dbReference type="Proteomes" id="UP001500928"/>
    </source>
</evidence>
<dbReference type="CDD" id="cd04301">
    <property type="entry name" value="NAT_SF"/>
    <property type="match status" value="1"/>
</dbReference>
<keyword evidence="1" id="KW-0808">Transferase</keyword>
<dbReference type="EMBL" id="BAABHO010000011">
    <property type="protein sequence ID" value="GAA4785027.1"/>
    <property type="molecule type" value="Genomic_DNA"/>
</dbReference>
<feature type="domain" description="N-acetyltransferase" evidence="3">
    <location>
        <begin position="1"/>
        <end position="176"/>
    </location>
</feature>
<comment type="caution">
    <text evidence="4">The sequence shown here is derived from an EMBL/GenBank/DDBJ whole genome shotgun (WGS) entry which is preliminary data.</text>
</comment>
<dbReference type="Proteomes" id="UP001500928">
    <property type="component" value="Unassembled WGS sequence"/>
</dbReference>
<dbReference type="PANTHER" id="PTHR43877">
    <property type="entry name" value="AMINOALKYLPHOSPHONATE N-ACETYLTRANSFERASE-RELATED-RELATED"/>
    <property type="match status" value="1"/>
</dbReference>